<dbReference type="AlphaFoldDB" id="A0A9P9J0X9"/>
<comment type="subcellular location">
    <subcellularLocation>
        <location evidence="1">Membrane</location>
        <topology evidence="1">Multi-pass membrane protein</topology>
    </subcellularLocation>
</comment>
<dbReference type="Pfam" id="PF20684">
    <property type="entry name" value="Fung_rhodopsin"/>
    <property type="match status" value="1"/>
</dbReference>
<evidence type="ECO:0000256" key="1">
    <source>
        <dbReference type="ARBA" id="ARBA00004141"/>
    </source>
</evidence>
<comment type="caution">
    <text evidence="9">The sequence shown here is derived from an EMBL/GenBank/DDBJ whole genome shotgun (WGS) entry which is preliminary data.</text>
</comment>
<evidence type="ECO:0000259" key="8">
    <source>
        <dbReference type="Pfam" id="PF20684"/>
    </source>
</evidence>
<feature type="transmembrane region" description="Helical" evidence="7">
    <location>
        <begin position="20"/>
        <end position="41"/>
    </location>
</feature>
<feature type="transmembrane region" description="Helical" evidence="7">
    <location>
        <begin position="53"/>
        <end position="74"/>
    </location>
</feature>
<comment type="similarity">
    <text evidence="5">Belongs to the SAT4 family.</text>
</comment>
<evidence type="ECO:0000256" key="3">
    <source>
        <dbReference type="ARBA" id="ARBA00022989"/>
    </source>
</evidence>
<dbReference type="Proteomes" id="UP000700596">
    <property type="component" value="Unassembled WGS sequence"/>
</dbReference>
<keyword evidence="10" id="KW-1185">Reference proteome</keyword>
<evidence type="ECO:0000256" key="7">
    <source>
        <dbReference type="SAM" id="Phobius"/>
    </source>
</evidence>
<feature type="transmembrane region" description="Helical" evidence="7">
    <location>
        <begin position="223"/>
        <end position="245"/>
    </location>
</feature>
<dbReference type="PANTHER" id="PTHR33048:SF124">
    <property type="entry name" value="INTEGRAL MEMBRANE PROTEIN"/>
    <property type="match status" value="1"/>
</dbReference>
<evidence type="ECO:0000256" key="5">
    <source>
        <dbReference type="ARBA" id="ARBA00038359"/>
    </source>
</evidence>
<evidence type="ECO:0000256" key="6">
    <source>
        <dbReference type="SAM" id="MobiDB-lite"/>
    </source>
</evidence>
<sequence>MTGQEGEAVYLKKAYHGDLAVQLAFVLTSLSTVVVALRFYSRYYLVGKLRSPDWVMLLALICTWGCAVINYYQIYFTDYSQAFTSKEAWARTVTGSLLTWWIYRLFYIVDLCLIKISILLFYNYVASSHKSFHLIVKVLIGIVCASSFGMLIASVFACNPPSDAWSAEVFFNGFLGIYATQCYNPTIIWYFTASWNLFTDCIVWVLPIPFVLNLSTMPLKRRLGLAGVFSLGIMAIVASSVRLYVLVQWNSDWIKQGQNTANLLIWGQVEQHAGIISASIPFLRPLVRKVKQSWCGARRKDGQPPPSPAAKLIHPHLTPDANPIPPRTPIIPSPSATYGSSSSGLFRLPPDPLKPISPIRSGYDVGSAV</sequence>
<feature type="compositionally biased region" description="Low complexity" evidence="6">
    <location>
        <begin position="333"/>
        <end position="344"/>
    </location>
</feature>
<feature type="region of interest" description="Disordered" evidence="6">
    <location>
        <begin position="297"/>
        <end position="346"/>
    </location>
</feature>
<reference evidence="9" key="1">
    <citation type="journal article" date="2021" name="Nat. Commun.">
        <title>Genetic determinants of endophytism in the Arabidopsis root mycobiome.</title>
        <authorList>
            <person name="Mesny F."/>
            <person name="Miyauchi S."/>
            <person name="Thiergart T."/>
            <person name="Pickel B."/>
            <person name="Atanasova L."/>
            <person name="Karlsson M."/>
            <person name="Huettel B."/>
            <person name="Barry K.W."/>
            <person name="Haridas S."/>
            <person name="Chen C."/>
            <person name="Bauer D."/>
            <person name="Andreopoulos W."/>
            <person name="Pangilinan J."/>
            <person name="LaButti K."/>
            <person name="Riley R."/>
            <person name="Lipzen A."/>
            <person name="Clum A."/>
            <person name="Drula E."/>
            <person name="Henrissat B."/>
            <person name="Kohler A."/>
            <person name="Grigoriev I.V."/>
            <person name="Martin F.M."/>
            <person name="Hacquard S."/>
        </authorList>
    </citation>
    <scope>NUCLEOTIDE SEQUENCE</scope>
    <source>
        <strain evidence="9">MPI-CAGE-CH-0243</strain>
    </source>
</reference>
<feature type="transmembrane region" description="Helical" evidence="7">
    <location>
        <begin position="101"/>
        <end position="122"/>
    </location>
</feature>
<dbReference type="GO" id="GO:0016020">
    <property type="term" value="C:membrane"/>
    <property type="evidence" value="ECO:0007669"/>
    <property type="project" value="UniProtKB-SubCell"/>
</dbReference>
<keyword evidence="3 7" id="KW-1133">Transmembrane helix</keyword>
<feature type="domain" description="Rhodopsin" evidence="8">
    <location>
        <begin position="37"/>
        <end position="289"/>
    </location>
</feature>
<dbReference type="PANTHER" id="PTHR33048">
    <property type="entry name" value="PTH11-LIKE INTEGRAL MEMBRANE PROTEIN (AFU_ORTHOLOGUE AFUA_5G11245)"/>
    <property type="match status" value="1"/>
</dbReference>
<evidence type="ECO:0000313" key="9">
    <source>
        <dbReference type="EMBL" id="KAH7139291.1"/>
    </source>
</evidence>
<protein>
    <recommendedName>
        <fullName evidence="8">Rhodopsin domain-containing protein</fullName>
    </recommendedName>
</protein>
<accession>A0A9P9J0X9</accession>
<dbReference type="OrthoDB" id="3934549at2759"/>
<dbReference type="EMBL" id="JAGMWT010000001">
    <property type="protein sequence ID" value="KAH7139291.1"/>
    <property type="molecule type" value="Genomic_DNA"/>
</dbReference>
<feature type="transmembrane region" description="Helical" evidence="7">
    <location>
        <begin position="187"/>
        <end position="211"/>
    </location>
</feature>
<keyword evidence="4 7" id="KW-0472">Membrane</keyword>
<keyword evidence="2 7" id="KW-0812">Transmembrane</keyword>
<feature type="transmembrane region" description="Helical" evidence="7">
    <location>
        <begin position="134"/>
        <end position="157"/>
    </location>
</feature>
<feature type="compositionally biased region" description="Pro residues" evidence="6">
    <location>
        <begin position="322"/>
        <end position="332"/>
    </location>
</feature>
<proteinExistence type="inferred from homology"/>
<dbReference type="InterPro" id="IPR052337">
    <property type="entry name" value="SAT4-like"/>
</dbReference>
<evidence type="ECO:0000256" key="4">
    <source>
        <dbReference type="ARBA" id="ARBA00023136"/>
    </source>
</evidence>
<organism evidence="9 10">
    <name type="scientific">Dendryphion nanum</name>
    <dbReference type="NCBI Taxonomy" id="256645"/>
    <lineage>
        <taxon>Eukaryota</taxon>
        <taxon>Fungi</taxon>
        <taxon>Dikarya</taxon>
        <taxon>Ascomycota</taxon>
        <taxon>Pezizomycotina</taxon>
        <taxon>Dothideomycetes</taxon>
        <taxon>Pleosporomycetidae</taxon>
        <taxon>Pleosporales</taxon>
        <taxon>Torulaceae</taxon>
        <taxon>Dendryphion</taxon>
    </lineage>
</organism>
<evidence type="ECO:0000256" key="2">
    <source>
        <dbReference type="ARBA" id="ARBA00022692"/>
    </source>
</evidence>
<name>A0A9P9J0X9_9PLEO</name>
<evidence type="ECO:0000313" key="10">
    <source>
        <dbReference type="Proteomes" id="UP000700596"/>
    </source>
</evidence>
<gene>
    <name evidence="9" type="ORF">B0J11DRAFT_40223</name>
</gene>
<dbReference type="InterPro" id="IPR049326">
    <property type="entry name" value="Rhodopsin_dom_fungi"/>
</dbReference>